<dbReference type="InterPro" id="IPR003251">
    <property type="entry name" value="Rr_diiron-bd_dom"/>
</dbReference>
<dbReference type="GO" id="GO:0046872">
    <property type="term" value="F:metal ion binding"/>
    <property type="evidence" value="ECO:0007669"/>
    <property type="project" value="InterPro"/>
</dbReference>
<dbReference type="Pfam" id="PF02915">
    <property type="entry name" value="Rubrerythrin"/>
    <property type="match status" value="1"/>
</dbReference>
<name>A0A8J7JDZ8_9BACT</name>
<dbReference type="EMBL" id="JAEMHM010000009">
    <property type="protein sequence ID" value="MBJ6725558.1"/>
    <property type="molecule type" value="Genomic_DNA"/>
</dbReference>
<dbReference type="PANTHER" id="PTHR33531:SF7">
    <property type="entry name" value="HYPOTHETICAL MEMBRANE PROTEIN, CONSERVED"/>
    <property type="match status" value="1"/>
</dbReference>
<reference evidence="2" key="1">
    <citation type="submission" date="2020-12" db="EMBL/GenBank/DDBJ databases">
        <title>Geomonas sp. Red875, isolated from river sediment.</title>
        <authorList>
            <person name="Xu Z."/>
            <person name="Zhang Z."/>
            <person name="Masuda Y."/>
            <person name="Itoh H."/>
            <person name="Senoo K."/>
        </authorList>
    </citation>
    <scope>NUCLEOTIDE SEQUENCE</scope>
    <source>
        <strain evidence="2">Red875</strain>
    </source>
</reference>
<feature type="domain" description="Rubrerythrin diiron-binding" evidence="1">
    <location>
        <begin position="6"/>
        <end position="139"/>
    </location>
</feature>
<sequence>MKDIQEAIRQAIQTEKNAMNFYELGAKEMKDKDAKRIFEQLAREEREHASHFFKAYTGDDIKSFDQFMAAPPEHESVWIKSIKKVIGPDFTEKKALEAALEKEANLEKTLTETAAKITDAKIREVFEINARETHNHYLTIESEYSRIMAMVDESDMDTFVRE</sequence>
<dbReference type="GO" id="GO:0016491">
    <property type="term" value="F:oxidoreductase activity"/>
    <property type="evidence" value="ECO:0007669"/>
    <property type="project" value="InterPro"/>
</dbReference>
<comment type="caution">
    <text evidence="2">The sequence shown here is derived from an EMBL/GenBank/DDBJ whole genome shotgun (WGS) entry which is preliminary data.</text>
</comment>
<gene>
    <name evidence="2" type="ORF">JFN93_12630</name>
</gene>
<accession>A0A8J7JDZ8</accession>
<dbReference type="InterPro" id="IPR012347">
    <property type="entry name" value="Ferritin-like"/>
</dbReference>
<proteinExistence type="predicted"/>
<evidence type="ECO:0000313" key="2">
    <source>
        <dbReference type="EMBL" id="MBJ6725558.1"/>
    </source>
</evidence>
<keyword evidence="3" id="KW-1185">Reference proteome</keyword>
<dbReference type="Gene3D" id="1.20.1260.10">
    <property type="match status" value="1"/>
</dbReference>
<dbReference type="AlphaFoldDB" id="A0A8J7JDZ8"/>
<dbReference type="RefSeq" id="WP_199384448.1">
    <property type="nucleotide sequence ID" value="NZ_JAEMHM010000009.1"/>
</dbReference>
<organism evidence="2 3">
    <name type="scientific">Geomesophilobacter sediminis</name>
    <dbReference type="NCBI Taxonomy" id="2798584"/>
    <lineage>
        <taxon>Bacteria</taxon>
        <taxon>Pseudomonadati</taxon>
        <taxon>Thermodesulfobacteriota</taxon>
        <taxon>Desulfuromonadia</taxon>
        <taxon>Geobacterales</taxon>
        <taxon>Geobacteraceae</taxon>
        <taxon>Geomesophilobacter</taxon>
    </lineage>
</organism>
<protein>
    <submittedName>
        <fullName evidence="2">Ferritin family protein</fullName>
    </submittedName>
</protein>
<dbReference type="CDD" id="cd01045">
    <property type="entry name" value="Ferritin_like_AB"/>
    <property type="match status" value="1"/>
</dbReference>
<dbReference type="Proteomes" id="UP000636888">
    <property type="component" value="Unassembled WGS sequence"/>
</dbReference>
<dbReference type="SUPFAM" id="SSF47240">
    <property type="entry name" value="Ferritin-like"/>
    <property type="match status" value="1"/>
</dbReference>
<evidence type="ECO:0000313" key="3">
    <source>
        <dbReference type="Proteomes" id="UP000636888"/>
    </source>
</evidence>
<evidence type="ECO:0000259" key="1">
    <source>
        <dbReference type="Pfam" id="PF02915"/>
    </source>
</evidence>
<dbReference type="PANTHER" id="PTHR33531">
    <property type="entry name" value="RUBRERYTHRIN SUBFAMILY"/>
    <property type="match status" value="1"/>
</dbReference>
<dbReference type="InterPro" id="IPR009078">
    <property type="entry name" value="Ferritin-like_SF"/>
</dbReference>